<evidence type="ECO:0000256" key="3">
    <source>
        <dbReference type="ARBA" id="ARBA00022840"/>
    </source>
</evidence>
<dbReference type="InterPro" id="IPR051782">
    <property type="entry name" value="ABC_Transporter_VariousFunc"/>
</dbReference>
<dbReference type="PROSITE" id="PS50893">
    <property type="entry name" value="ABC_TRANSPORTER_2"/>
    <property type="match status" value="1"/>
</dbReference>
<dbReference type="Pfam" id="PF00005">
    <property type="entry name" value="ABC_tran"/>
    <property type="match status" value="1"/>
</dbReference>
<dbReference type="EMBL" id="QGGL01000013">
    <property type="protein sequence ID" value="PWK09579.1"/>
    <property type="molecule type" value="Genomic_DNA"/>
</dbReference>
<protein>
    <submittedName>
        <fullName evidence="5">ABC-2 type transport system ATP-binding protein</fullName>
    </submittedName>
</protein>
<comment type="caution">
    <text evidence="5">The sequence shown here is derived from an EMBL/GenBank/DDBJ whole genome shotgun (WGS) entry which is preliminary data.</text>
</comment>
<dbReference type="Gene3D" id="3.40.50.300">
    <property type="entry name" value="P-loop containing nucleotide triphosphate hydrolases"/>
    <property type="match status" value="1"/>
</dbReference>
<evidence type="ECO:0000313" key="5">
    <source>
        <dbReference type="EMBL" id="PWK09579.1"/>
    </source>
</evidence>
<dbReference type="PANTHER" id="PTHR42939:SF1">
    <property type="entry name" value="ABC TRANSPORTER ATP-BINDING PROTEIN ALBC-RELATED"/>
    <property type="match status" value="1"/>
</dbReference>
<dbReference type="RefSeq" id="WP_109690093.1">
    <property type="nucleotide sequence ID" value="NZ_QGGL01000013.1"/>
</dbReference>
<keyword evidence="2" id="KW-0547">Nucleotide-binding</keyword>
<reference evidence="5 6" key="1">
    <citation type="submission" date="2018-05" db="EMBL/GenBank/DDBJ databases">
        <title>Genomic Encyclopedia of Type Strains, Phase IV (KMG-IV): sequencing the most valuable type-strain genomes for metagenomic binning, comparative biology and taxonomic classification.</title>
        <authorList>
            <person name="Goeker M."/>
        </authorList>
    </citation>
    <scope>NUCLEOTIDE SEQUENCE [LARGE SCALE GENOMIC DNA]</scope>
    <source>
        <strain evidence="5 6">DSM 18773</strain>
    </source>
</reference>
<dbReference type="AlphaFoldDB" id="A0A316DSS5"/>
<organism evidence="5 6">
    <name type="scientific">Tumebacillus permanentifrigoris</name>
    <dbReference type="NCBI Taxonomy" id="378543"/>
    <lineage>
        <taxon>Bacteria</taxon>
        <taxon>Bacillati</taxon>
        <taxon>Bacillota</taxon>
        <taxon>Bacilli</taxon>
        <taxon>Bacillales</taxon>
        <taxon>Alicyclobacillaceae</taxon>
        <taxon>Tumebacillus</taxon>
    </lineage>
</organism>
<dbReference type="GO" id="GO:0005524">
    <property type="term" value="F:ATP binding"/>
    <property type="evidence" value="ECO:0007669"/>
    <property type="project" value="UniProtKB-KW"/>
</dbReference>
<name>A0A316DSS5_9BACL</name>
<evidence type="ECO:0000256" key="1">
    <source>
        <dbReference type="ARBA" id="ARBA00022448"/>
    </source>
</evidence>
<dbReference type="Proteomes" id="UP000245634">
    <property type="component" value="Unassembled WGS sequence"/>
</dbReference>
<dbReference type="GO" id="GO:0016887">
    <property type="term" value="F:ATP hydrolysis activity"/>
    <property type="evidence" value="ECO:0007669"/>
    <property type="project" value="InterPro"/>
</dbReference>
<feature type="domain" description="ABC transporter" evidence="4">
    <location>
        <begin position="6"/>
        <end position="229"/>
    </location>
</feature>
<dbReference type="InterPro" id="IPR027417">
    <property type="entry name" value="P-loop_NTPase"/>
</dbReference>
<evidence type="ECO:0000256" key="2">
    <source>
        <dbReference type="ARBA" id="ARBA00022741"/>
    </source>
</evidence>
<keyword evidence="6" id="KW-1185">Reference proteome</keyword>
<proteinExistence type="predicted"/>
<dbReference type="PANTHER" id="PTHR42939">
    <property type="entry name" value="ABC TRANSPORTER ATP-BINDING PROTEIN ALBC-RELATED"/>
    <property type="match status" value="1"/>
</dbReference>
<dbReference type="OrthoDB" id="2290519at2"/>
<evidence type="ECO:0000259" key="4">
    <source>
        <dbReference type="PROSITE" id="PS50893"/>
    </source>
</evidence>
<dbReference type="InterPro" id="IPR003593">
    <property type="entry name" value="AAA+_ATPase"/>
</dbReference>
<keyword evidence="3 5" id="KW-0067">ATP-binding</keyword>
<dbReference type="CDD" id="cd03230">
    <property type="entry name" value="ABC_DR_subfamily_A"/>
    <property type="match status" value="1"/>
</dbReference>
<keyword evidence="1" id="KW-0813">Transport</keyword>
<dbReference type="SUPFAM" id="SSF52540">
    <property type="entry name" value="P-loop containing nucleoside triphosphate hydrolases"/>
    <property type="match status" value="1"/>
</dbReference>
<accession>A0A316DSS5</accession>
<gene>
    <name evidence="5" type="ORF">C7459_11313</name>
</gene>
<sequence>MSQHIVEFKNVSKKYPGREALHNVSFTLPRGKVIGLIGPNGSGKSTALKLMAGLLRPNAGQVLVNGEIAGRPTQHQHMAFLSDREELYPFYTIGETLAFYKSVYGDFDLAKAEDMLKFLQLAPDQKVGGLSKGNYGRLKMVLTISRRVPLLLLDEPLSGLDPMVRQTIIQSIISYFDPEQTILLSTHEVSEIEPMLDMAMLIFNGQLVALEDVETIRETHQQHLVGWMSTAVR</sequence>
<dbReference type="SMART" id="SM00382">
    <property type="entry name" value="AAA"/>
    <property type="match status" value="1"/>
</dbReference>
<evidence type="ECO:0000313" key="6">
    <source>
        <dbReference type="Proteomes" id="UP000245634"/>
    </source>
</evidence>
<dbReference type="InterPro" id="IPR003439">
    <property type="entry name" value="ABC_transporter-like_ATP-bd"/>
</dbReference>